<gene>
    <name evidence="2" type="ORF">FSP39_021230</name>
</gene>
<feature type="region of interest" description="Disordered" evidence="1">
    <location>
        <begin position="1"/>
        <end position="97"/>
    </location>
</feature>
<dbReference type="Proteomes" id="UP001186944">
    <property type="component" value="Unassembled WGS sequence"/>
</dbReference>
<keyword evidence="3" id="KW-1185">Reference proteome</keyword>
<sequence>MAEKEVQKKLRSQSSSKPELHDDILSLDSNIFEERPNEVGSNKLDNVKTNRSSAGRSEASKTKPISNKKGANKTTTGSSDTSSLRTEAVVNAPVQSESQILAILNVIQENQKTQDEKIAKLTTKIQDWENYEYDENEDEIEAQYDEIAEIQEDSEEVTNEPPSKKQKTDDNNNENEKVGKSRNGMNETMFDEMTKQNETTRPENCEALCVVKTNQLVWDILTPETRSSDKKLQNVEDSLIKGSTILTKVVNRLAEMEKEKHDKDIDQLIDLCNDSLALFGHANHQLNMTRRDLIKPEMRYGYGHLCASSFPYKKWLFGDDVSKKAKEIEDCSKIAYKIQHNTRGYSSRGRGYMRGRSRGRFRGRSRGSYSSPSRSYSGRSAGGGNQSKNYQKETYPQKGKQQ</sequence>
<dbReference type="EMBL" id="VSWD01000007">
    <property type="protein sequence ID" value="KAK3098612.1"/>
    <property type="molecule type" value="Genomic_DNA"/>
</dbReference>
<reference evidence="2" key="1">
    <citation type="submission" date="2019-08" db="EMBL/GenBank/DDBJ databases">
        <title>The improved chromosome-level genome for the pearl oyster Pinctada fucata martensii using PacBio sequencing and Hi-C.</title>
        <authorList>
            <person name="Zheng Z."/>
        </authorList>
    </citation>
    <scope>NUCLEOTIDE SEQUENCE</scope>
    <source>
        <strain evidence="2">ZZ-2019</strain>
        <tissue evidence="2">Adductor muscle</tissue>
    </source>
</reference>
<feature type="compositionally biased region" description="Basic and acidic residues" evidence="1">
    <location>
        <begin position="162"/>
        <end position="179"/>
    </location>
</feature>
<evidence type="ECO:0000256" key="1">
    <source>
        <dbReference type="SAM" id="MobiDB-lite"/>
    </source>
</evidence>
<dbReference type="AlphaFoldDB" id="A0AA88Y5L7"/>
<feature type="compositionally biased region" description="Polar residues" evidence="1">
    <location>
        <begin position="386"/>
        <end position="402"/>
    </location>
</feature>
<protein>
    <submittedName>
        <fullName evidence="2">Uncharacterized protein</fullName>
    </submittedName>
</protein>
<dbReference type="PANTHER" id="PTHR34239:SF2">
    <property type="entry name" value="TRANSPOSABLE ELEMENT P TRANSPOSASE_THAP9 CONSERVED DOMAIN-CONTAINING PROTEIN"/>
    <property type="match status" value="1"/>
</dbReference>
<feature type="compositionally biased region" description="Polar residues" evidence="1">
    <location>
        <begin position="72"/>
        <end position="85"/>
    </location>
</feature>
<comment type="caution">
    <text evidence="2">The sequence shown here is derived from an EMBL/GenBank/DDBJ whole genome shotgun (WGS) entry which is preliminary data.</text>
</comment>
<feature type="region of interest" description="Disordered" evidence="1">
    <location>
        <begin position="152"/>
        <end position="188"/>
    </location>
</feature>
<feature type="compositionally biased region" description="Basic residues" evidence="1">
    <location>
        <begin position="351"/>
        <end position="365"/>
    </location>
</feature>
<proteinExistence type="predicted"/>
<organism evidence="2 3">
    <name type="scientific">Pinctada imbricata</name>
    <name type="common">Atlantic pearl-oyster</name>
    <name type="synonym">Pinctada martensii</name>
    <dbReference type="NCBI Taxonomy" id="66713"/>
    <lineage>
        <taxon>Eukaryota</taxon>
        <taxon>Metazoa</taxon>
        <taxon>Spiralia</taxon>
        <taxon>Lophotrochozoa</taxon>
        <taxon>Mollusca</taxon>
        <taxon>Bivalvia</taxon>
        <taxon>Autobranchia</taxon>
        <taxon>Pteriomorphia</taxon>
        <taxon>Pterioida</taxon>
        <taxon>Pterioidea</taxon>
        <taxon>Pteriidae</taxon>
        <taxon>Pinctada</taxon>
    </lineage>
</organism>
<name>A0AA88Y5L7_PINIB</name>
<feature type="compositionally biased region" description="Polar residues" evidence="1">
    <location>
        <begin position="39"/>
        <end position="55"/>
    </location>
</feature>
<evidence type="ECO:0000313" key="3">
    <source>
        <dbReference type="Proteomes" id="UP001186944"/>
    </source>
</evidence>
<feature type="region of interest" description="Disordered" evidence="1">
    <location>
        <begin position="344"/>
        <end position="402"/>
    </location>
</feature>
<accession>A0AA88Y5L7</accession>
<feature type="compositionally biased region" description="Low complexity" evidence="1">
    <location>
        <begin position="366"/>
        <end position="379"/>
    </location>
</feature>
<evidence type="ECO:0000313" key="2">
    <source>
        <dbReference type="EMBL" id="KAK3098612.1"/>
    </source>
</evidence>
<dbReference type="PANTHER" id="PTHR34239">
    <property type="entry name" value="APPLE DOMAIN-CONTAINING PROTEIN"/>
    <property type="match status" value="1"/>
</dbReference>